<sequence length="682" mass="74622">MSHQADSLAERTYALVVGVESYEVGPDWRLPGAAHDAVGFARWLTGSGQVPPANLRLFLSPLAGADLPCTDGLPEHRPATEANIKRALLSELPSCDGDVLWIYWAGHGFVNGIGDPLLPYADADASSISNLNLGSALRRWRSDSVSRRRFRSQVALIDACRVDQRLAPNLQFEETSYREGARITGREQFVLYAARPGEVARNRAARQSGLFTRTLLDRLAGLSVAESIGRLTDIAVDIQSDFEELRRNGQSRQTPAFEIRRGWNDSAAFTEPATEDGAPRLDQTAWNQLAALAQEQRLPSCAHDAYRWAFEACRCAAPLAGSLPEGGLTEIVRDLDDRQGRPGSPLALLFVRYLAAHAQDRQWGARLDLWVEETRLRLGALPVPPAPERPKEPAALHVHLARAPVAGTGYLVRIWRYRGGFTSEWESGTSLLLSAARGEVSERIAALVEQYADADPEGGEPDIERVEFHIPRELIDEEFENWAVPAGPEDSSELMGVLFEVVVRCPDERRGVARQKWRAKWRSFEGQGRGGWGAPEVDAALPVWLLSEQEVPGNLAGLLQVTDFPVCVLAPVDPARLSDVLKAVHTSGVPVAVWRRGGPPEGAAGDMAAALAASGDRIDLRNLPSTVRRLRIAAGGAPQSDRTWSHPLALLWDDPNRRPEPRQLKSTPDSAEEGNSAAPVDR</sequence>
<dbReference type="Pfam" id="PF20028">
    <property type="entry name" value="VMAP-C"/>
    <property type="match status" value="1"/>
</dbReference>
<feature type="compositionally biased region" description="Basic and acidic residues" evidence="1">
    <location>
        <begin position="654"/>
        <end position="663"/>
    </location>
</feature>
<feature type="region of interest" description="Disordered" evidence="1">
    <location>
        <begin position="651"/>
        <end position="682"/>
    </location>
</feature>
<accession>A0ABY7KMY3</accession>
<organism evidence="3 4">
    <name type="scientific">Streptomyces cinnabarinus</name>
    <dbReference type="NCBI Taxonomy" id="67287"/>
    <lineage>
        <taxon>Bacteria</taxon>
        <taxon>Bacillati</taxon>
        <taxon>Actinomycetota</taxon>
        <taxon>Actinomycetes</taxon>
        <taxon>Kitasatosporales</taxon>
        <taxon>Streptomycetaceae</taxon>
        <taxon>Streptomyces</taxon>
    </lineage>
</organism>
<feature type="domain" description="vWA-MoxR associated protein C-terminal" evidence="2">
    <location>
        <begin position="409"/>
        <end position="655"/>
    </location>
</feature>
<dbReference type="Proteomes" id="UP001164439">
    <property type="component" value="Chromosome"/>
</dbReference>
<protein>
    <submittedName>
        <fullName evidence="3">Caspase family protein</fullName>
    </submittedName>
</protein>
<dbReference type="EMBL" id="CP114413">
    <property type="protein sequence ID" value="WAZ25921.1"/>
    <property type="molecule type" value="Genomic_DNA"/>
</dbReference>
<evidence type="ECO:0000259" key="2">
    <source>
        <dbReference type="Pfam" id="PF20028"/>
    </source>
</evidence>
<dbReference type="SUPFAM" id="SSF52129">
    <property type="entry name" value="Caspase-like"/>
    <property type="match status" value="1"/>
</dbReference>
<dbReference type="Gene3D" id="3.40.50.1460">
    <property type="match status" value="1"/>
</dbReference>
<dbReference type="InterPro" id="IPR029030">
    <property type="entry name" value="Caspase-like_dom_sf"/>
</dbReference>
<keyword evidence="4" id="KW-1185">Reference proteome</keyword>
<evidence type="ECO:0000313" key="3">
    <source>
        <dbReference type="EMBL" id="WAZ25921.1"/>
    </source>
</evidence>
<dbReference type="RefSeq" id="WP_269663403.1">
    <property type="nucleotide sequence ID" value="NZ_CP114413.1"/>
</dbReference>
<gene>
    <name evidence="3" type="ORF">STRCI_007450</name>
</gene>
<reference evidence="3" key="1">
    <citation type="submission" date="2022-12" db="EMBL/GenBank/DDBJ databases">
        <authorList>
            <person name="Ruckert C."/>
            <person name="Busche T."/>
            <person name="Kalinowski J."/>
            <person name="Wittmann C."/>
        </authorList>
    </citation>
    <scope>NUCLEOTIDE SEQUENCE</scope>
    <source>
        <strain evidence="3">DSM 40467</strain>
    </source>
</reference>
<name>A0ABY7KMY3_9ACTN</name>
<evidence type="ECO:0000313" key="4">
    <source>
        <dbReference type="Proteomes" id="UP001164439"/>
    </source>
</evidence>
<dbReference type="InterPro" id="IPR045450">
    <property type="entry name" value="VMAP_C"/>
</dbReference>
<evidence type="ECO:0000256" key="1">
    <source>
        <dbReference type="SAM" id="MobiDB-lite"/>
    </source>
</evidence>
<proteinExistence type="predicted"/>